<evidence type="ECO:0000313" key="2">
    <source>
        <dbReference type="Proteomes" id="UP001529085"/>
    </source>
</evidence>
<dbReference type="RefSeq" id="WP_278004086.1">
    <property type="nucleotide sequence ID" value="NZ_JARSBN010000001.1"/>
</dbReference>
<accession>A0ABT6FXV9</accession>
<reference evidence="1 2" key="1">
    <citation type="submission" date="2023-03" db="EMBL/GenBank/DDBJ databases">
        <title>Strain YYF002 represents a novel species in the genus Winogradskyella isolated from seawater.</title>
        <authorList>
            <person name="Fu Z.-Y."/>
        </authorList>
    </citation>
    <scope>NUCLEOTIDE SEQUENCE [LARGE SCALE GENOMIC DNA]</scope>
    <source>
        <strain evidence="1 2">YYF002</strain>
    </source>
</reference>
<keyword evidence="2" id="KW-1185">Reference proteome</keyword>
<gene>
    <name evidence="1" type="ORF">P7122_01940</name>
</gene>
<dbReference type="Proteomes" id="UP001529085">
    <property type="component" value="Unassembled WGS sequence"/>
</dbReference>
<protein>
    <submittedName>
        <fullName evidence="1">Uncharacterized protein</fullName>
    </submittedName>
</protein>
<evidence type="ECO:0000313" key="1">
    <source>
        <dbReference type="EMBL" id="MDG4714616.1"/>
    </source>
</evidence>
<name>A0ABT6FXV9_9FLAO</name>
<comment type="caution">
    <text evidence="1">The sequence shown here is derived from an EMBL/GenBank/DDBJ whole genome shotgun (WGS) entry which is preliminary data.</text>
</comment>
<sequence>MKATDVYNIAIALPSEELSLLYDMLGKKVMSIPDSGIKKRRKCLPRFTIDDGLRYLLENIIDKNKEQDDS</sequence>
<dbReference type="EMBL" id="JARSBN010000001">
    <property type="protein sequence ID" value="MDG4714616.1"/>
    <property type="molecule type" value="Genomic_DNA"/>
</dbReference>
<proteinExistence type="predicted"/>
<organism evidence="1 2">
    <name type="scientific">Winogradskyella marincola</name>
    <dbReference type="NCBI Taxonomy" id="3037795"/>
    <lineage>
        <taxon>Bacteria</taxon>
        <taxon>Pseudomonadati</taxon>
        <taxon>Bacteroidota</taxon>
        <taxon>Flavobacteriia</taxon>
        <taxon>Flavobacteriales</taxon>
        <taxon>Flavobacteriaceae</taxon>
        <taxon>Winogradskyella</taxon>
    </lineage>
</organism>